<dbReference type="GO" id="GO:0070180">
    <property type="term" value="F:large ribosomal subunit rRNA binding"/>
    <property type="evidence" value="ECO:0007669"/>
    <property type="project" value="UniProtKB-UniRule"/>
</dbReference>
<dbReference type="NCBIfam" id="NF004425">
    <property type="entry name" value="PRK05767.1"/>
    <property type="match status" value="1"/>
</dbReference>
<feature type="binding site" evidence="4">
    <location>
        <position position="75"/>
    </location>
    <ligand>
        <name>Zn(2+)</name>
        <dbReference type="ChEBI" id="CHEBI:29105"/>
    </ligand>
</feature>
<keyword evidence="3 4" id="KW-0687">Ribonucleoprotein</keyword>
<dbReference type="EMBL" id="BMNL01000002">
    <property type="protein sequence ID" value="GGP21025.1"/>
    <property type="molecule type" value="Genomic_DNA"/>
</dbReference>
<dbReference type="PANTHER" id="PTHR10369">
    <property type="entry name" value="60S RIBOSOMAL PROTEIN L36A/L44"/>
    <property type="match status" value="1"/>
</dbReference>
<comment type="similarity">
    <text evidence="1 4 5">Belongs to the eukaryotic ribosomal protein eL42 family.</text>
</comment>
<evidence type="ECO:0000256" key="4">
    <source>
        <dbReference type="HAMAP-Rule" id="MF_01476"/>
    </source>
</evidence>
<evidence type="ECO:0000256" key="3">
    <source>
        <dbReference type="ARBA" id="ARBA00023274"/>
    </source>
</evidence>
<keyword evidence="7" id="KW-1185">Reference proteome</keyword>
<feature type="binding site" evidence="4">
    <location>
        <position position="72"/>
    </location>
    <ligand>
        <name>Zn(2+)</name>
        <dbReference type="ChEBI" id="CHEBI:29105"/>
    </ligand>
</feature>
<evidence type="ECO:0000256" key="1">
    <source>
        <dbReference type="ARBA" id="ARBA00009364"/>
    </source>
</evidence>
<dbReference type="GO" id="GO:0006412">
    <property type="term" value="P:translation"/>
    <property type="evidence" value="ECO:0007669"/>
    <property type="project" value="UniProtKB-UniRule"/>
</dbReference>
<keyword evidence="4" id="KW-0862">Zinc</keyword>
<comment type="caution">
    <text evidence="6">The sequence shown here is derived from an EMBL/GenBank/DDBJ whole genome shotgun (WGS) entry which is preliminary data.</text>
</comment>
<proteinExistence type="inferred from homology"/>
<keyword evidence="4" id="KW-0699">rRNA-binding</keyword>
<comment type="cofactor">
    <cofactor evidence="4">
        <name>Zn(2+)</name>
        <dbReference type="ChEBI" id="CHEBI:29105"/>
    </cofactor>
    <text evidence="4">Binds 1 zinc ion per subunit.</text>
</comment>
<dbReference type="Pfam" id="PF00935">
    <property type="entry name" value="Ribosomal_L44"/>
    <property type="match status" value="1"/>
</dbReference>
<dbReference type="GO" id="GO:0003735">
    <property type="term" value="F:structural constituent of ribosome"/>
    <property type="evidence" value="ECO:0007669"/>
    <property type="project" value="InterPro"/>
</dbReference>
<dbReference type="GO" id="GO:0005840">
    <property type="term" value="C:ribosome"/>
    <property type="evidence" value="ECO:0007669"/>
    <property type="project" value="UniProtKB-KW"/>
</dbReference>
<reference evidence="6" key="2">
    <citation type="submission" date="2020-09" db="EMBL/GenBank/DDBJ databases">
        <authorList>
            <person name="Sun Q."/>
            <person name="Ohkuma M."/>
        </authorList>
    </citation>
    <scope>NUCLEOTIDE SEQUENCE</scope>
    <source>
        <strain evidence="6">JCM 10088</strain>
    </source>
</reference>
<organism evidence="6 7">
    <name type="scientific">Thermocladium modestius</name>
    <dbReference type="NCBI Taxonomy" id="62609"/>
    <lineage>
        <taxon>Archaea</taxon>
        <taxon>Thermoproteota</taxon>
        <taxon>Thermoprotei</taxon>
        <taxon>Thermoproteales</taxon>
        <taxon>Thermoproteaceae</taxon>
        <taxon>Thermocladium</taxon>
    </lineage>
</organism>
<feature type="binding site" evidence="4">
    <location>
        <position position="12"/>
    </location>
    <ligand>
        <name>Zn(2+)</name>
        <dbReference type="ChEBI" id="CHEBI:29105"/>
    </ligand>
</feature>
<feature type="binding site" evidence="4">
    <location>
        <position position="15"/>
    </location>
    <ligand>
        <name>Zn(2+)</name>
        <dbReference type="ChEBI" id="CHEBI:29105"/>
    </ligand>
</feature>
<dbReference type="HAMAP" id="MF_01476">
    <property type="entry name" value="Ribosomal_L44e"/>
    <property type="match status" value="1"/>
</dbReference>
<dbReference type="InterPro" id="IPR000552">
    <property type="entry name" value="Ribosomal_eL44"/>
</dbReference>
<keyword evidence="2 4" id="KW-0689">Ribosomal protein</keyword>
<dbReference type="PROSITE" id="PS01172">
    <property type="entry name" value="RIBOSOMAL_L44E"/>
    <property type="match status" value="1"/>
</dbReference>
<accession>A0A830GWJ2</accession>
<dbReference type="InterPro" id="IPR053708">
    <property type="entry name" value="Ribosomal_LSU_eL42"/>
</dbReference>
<name>A0A830GWJ2_9CREN</name>
<evidence type="ECO:0000256" key="2">
    <source>
        <dbReference type="ARBA" id="ARBA00022980"/>
    </source>
</evidence>
<feature type="zinc finger region" description="C4-type" evidence="4">
    <location>
        <begin position="12"/>
        <end position="75"/>
    </location>
</feature>
<sequence>MMKFPKTVRMYCPRCDAYTDHSVSTYSSGKRRTLSEGQRRYLRKLKGYGSTRKPKQKTLYKVTKKVTLKLTCRQCGYVSMKTLGRLKKIEIVER</sequence>
<comment type="subunit">
    <text evidence="4">Part of the 50S ribosomal subunit.</text>
</comment>
<gene>
    <name evidence="4" type="primary">rpl44e</name>
    <name evidence="6" type="ORF">GCM10007981_11470</name>
</gene>
<dbReference type="AlphaFoldDB" id="A0A830GWJ2"/>
<dbReference type="InterPro" id="IPR011332">
    <property type="entry name" value="Ribosomal_zn-bd"/>
</dbReference>
<reference evidence="6" key="1">
    <citation type="journal article" date="2014" name="Int. J. Syst. Evol. Microbiol.">
        <title>Complete genome sequence of Corynebacterium casei LMG S-19264T (=DSM 44701T), isolated from a smear-ripened cheese.</title>
        <authorList>
            <consortium name="US DOE Joint Genome Institute (JGI-PGF)"/>
            <person name="Walter F."/>
            <person name="Albersmeier A."/>
            <person name="Kalinowski J."/>
            <person name="Ruckert C."/>
        </authorList>
    </citation>
    <scope>NUCLEOTIDE SEQUENCE</scope>
    <source>
        <strain evidence="6">JCM 10088</strain>
    </source>
</reference>
<keyword evidence="4" id="KW-0479">Metal-binding</keyword>
<dbReference type="GO" id="GO:1990904">
    <property type="term" value="C:ribonucleoprotein complex"/>
    <property type="evidence" value="ECO:0007669"/>
    <property type="project" value="UniProtKB-KW"/>
</dbReference>
<evidence type="ECO:0000313" key="7">
    <source>
        <dbReference type="Proteomes" id="UP000610960"/>
    </source>
</evidence>
<comment type="function">
    <text evidence="4">Binds to the 23S rRNA.</text>
</comment>
<keyword evidence="4" id="KW-0863">Zinc-finger</keyword>
<evidence type="ECO:0000256" key="5">
    <source>
        <dbReference type="RuleBase" id="RU000666"/>
    </source>
</evidence>
<evidence type="ECO:0000313" key="6">
    <source>
        <dbReference type="EMBL" id="GGP21025.1"/>
    </source>
</evidence>
<protein>
    <recommendedName>
        <fullName evidence="4">Large ribosomal subunit protein eL42</fullName>
    </recommendedName>
</protein>
<dbReference type="Proteomes" id="UP000610960">
    <property type="component" value="Unassembled WGS sequence"/>
</dbReference>
<dbReference type="GO" id="GO:0008270">
    <property type="term" value="F:zinc ion binding"/>
    <property type="evidence" value="ECO:0007669"/>
    <property type="project" value="UniProtKB-UniRule"/>
</dbReference>
<dbReference type="FunFam" id="3.10.450.80:FF:000001">
    <property type="entry name" value="60S ribosomal protein L44"/>
    <property type="match status" value="1"/>
</dbReference>
<dbReference type="SUPFAM" id="SSF57829">
    <property type="entry name" value="Zn-binding ribosomal proteins"/>
    <property type="match status" value="1"/>
</dbReference>
<dbReference type="Gene3D" id="3.10.450.80">
    <property type="match status" value="1"/>
</dbReference>
<keyword evidence="4" id="KW-0694">RNA-binding</keyword>